<feature type="domain" description="Reverse transcriptase RNase H-like" evidence="7">
    <location>
        <begin position="3"/>
        <end position="42"/>
    </location>
</feature>
<evidence type="ECO:0000259" key="7">
    <source>
        <dbReference type="Pfam" id="PF17917"/>
    </source>
</evidence>
<organism evidence="8 9">
    <name type="scientific">Solanum verrucosum</name>
    <dbReference type="NCBI Taxonomy" id="315347"/>
    <lineage>
        <taxon>Eukaryota</taxon>
        <taxon>Viridiplantae</taxon>
        <taxon>Streptophyta</taxon>
        <taxon>Embryophyta</taxon>
        <taxon>Tracheophyta</taxon>
        <taxon>Spermatophyta</taxon>
        <taxon>Magnoliopsida</taxon>
        <taxon>eudicotyledons</taxon>
        <taxon>Gunneridae</taxon>
        <taxon>Pentapetalae</taxon>
        <taxon>asterids</taxon>
        <taxon>lamiids</taxon>
        <taxon>Solanales</taxon>
        <taxon>Solanaceae</taxon>
        <taxon>Solanoideae</taxon>
        <taxon>Solaneae</taxon>
        <taxon>Solanum</taxon>
    </lineage>
</organism>
<evidence type="ECO:0000256" key="4">
    <source>
        <dbReference type="ARBA" id="ARBA00022759"/>
    </source>
</evidence>
<evidence type="ECO:0000256" key="6">
    <source>
        <dbReference type="ARBA" id="ARBA00022918"/>
    </source>
</evidence>
<keyword evidence="9" id="KW-1185">Reference proteome</keyword>
<evidence type="ECO:0000256" key="3">
    <source>
        <dbReference type="ARBA" id="ARBA00022722"/>
    </source>
</evidence>
<dbReference type="Pfam" id="PF17917">
    <property type="entry name" value="RT_RNaseH"/>
    <property type="match status" value="1"/>
</dbReference>
<name>A0AAF0R0X7_SOLVR</name>
<dbReference type="GO" id="GO:0004519">
    <property type="term" value="F:endonuclease activity"/>
    <property type="evidence" value="ECO:0007669"/>
    <property type="project" value="UniProtKB-KW"/>
</dbReference>
<evidence type="ECO:0000256" key="5">
    <source>
        <dbReference type="ARBA" id="ARBA00022801"/>
    </source>
</evidence>
<evidence type="ECO:0000313" key="9">
    <source>
        <dbReference type="Proteomes" id="UP001234989"/>
    </source>
</evidence>
<evidence type="ECO:0000256" key="1">
    <source>
        <dbReference type="ARBA" id="ARBA00022679"/>
    </source>
</evidence>
<keyword evidence="5" id="KW-0378">Hydrolase</keyword>
<dbReference type="EMBL" id="CP133616">
    <property type="protein sequence ID" value="WMV29539.1"/>
    <property type="molecule type" value="Genomic_DNA"/>
</dbReference>
<keyword evidence="6" id="KW-0695">RNA-directed DNA polymerase</keyword>
<dbReference type="Proteomes" id="UP001234989">
    <property type="component" value="Chromosome 5"/>
</dbReference>
<keyword evidence="4" id="KW-0255">Endonuclease</keyword>
<accession>A0AAF0R0X7</accession>
<dbReference type="InterPro" id="IPR041373">
    <property type="entry name" value="RT_RNaseH"/>
</dbReference>
<protein>
    <recommendedName>
        <fullName evidence="7">Reverse transcriptase RNase H-like domain-containing protein</fullName>
    </recommendedName>
</protein>
<evidence type="ECO:0000313" key="8">
    <source>
        <dbReference type="EMBL" id="WMV29539.1"/>
    </source>
</evidence>
<reference evidence="8" key="1">
    <citation type="submission" date="2023-08" db="EMBL/GenBank/DDBJ databases">
        <title>A de novo genome assembly of Solanum verrucosum Schlechtendal, a Mexican diploid species geographically isolated from the other diploid A-genome species in potato relatives.</title>
        <authorList>
            <person name="Hosaka K."/>
        </authorList>
    </citation>
    <scope>NUCLEOTIDE SEQUENCE</scope>
    <source>
        <tissue evidence="8">Young leaves</tissue>
    </source>
</reference>
<sequence>MILRHYLYGVHVDVLTSHKSLQYVFKQKDLNNFQRRLLELLST</sequence>
<keyword evidence="2" id="KW-0548">Nucleotidyltransferase</keyword>
<evidence type="ECO:0000256" key="2">
    <source>
        <dbReference type="ARBA" id="ARBA00022695"/>
    </source>
</evidence>
<gene>
    <name evidence="8" type="ORF">MTR67_022924</name>
</gene>
<dbReference type="AlphaFoldDB" id="A0AAF0R0X7"/>
<dbReference type="GO" id="GO:0003964">
    <property type="term" value="F:RNA-directed DNA polymerase activity"/>
    <property type="evidence" value="ECO:0007669"/>
    <property type="project" value="UniProtKB-KW"/>
</dbReference>
<keyword evidence="1" id="KW-0808">Transferase</keyword>
<proteinExistence type="predicted"/>
<dbReference type="GO" id="GO:0016787">
    <property type="term" value="F:hydrolase activity"/>
    <property type="evidence" value="ECO:0007669"/>
    <property type="project" value="UniProtKB-KW"/>
</dbReference>
<keyword evidence="3" id="KW-0540">Nuclease</keyword>